<comment type="caution">
    <text evidence="1">The sequence shown here is derived from an EMBL/GenBank/DDBJ whole genome shotgun (WGS) entry which is preliminary data.</text>
</comment>
<dbReference type="Proteomes" id="UP000517712">
    <property type="component" value="Unassembled WGS sequence"/>
</dbReference>
<dbReference type="AlphaFoldDB" id="A0A7W9CAF9"/>
<evidence type="ECO:0000313" key="1">
    <source>
        <dbReference type="EMBL" id="MBB5742009.1"/>
    </source>
</evidence>
<reference evidence="1 2" key="1">
    <citation type="submission" date="2020-08" db="EMBL/GenBank/DDBJ databases">
        <title>Sequencing the genomes of 1000 actinobacteria strains.</title>
        <authorList>
            <person name="Klenk H.-P."/>
        </authorList>
    </citation>
    <scope>NUCLEOTIDE SEQUENCE [LARGE SCALE GENOMIC DNA]</scope>
    <source>
        <strain evidence="1 2">DSM 24823</strain>
    </source>
</reference>
<protein>
    <submittedName>
        <fullName evidence="1">Uncharacterized protein</fullName>
    </submittedName>
</protein>
<sequence length="101" mass="11313">MGSDDEKSRPRALRDGTKEARFAARYATIDEVAELLGVTPVSLRQTMRRRDAGEASAASDAFIDPIGNVSGYLWDRDDLTPEAIEAWHNRPRRGRRPDSAR</sequence>
<keyword evidence="2" id="KW-1185">Reference proteome</keyword>
<dbReference type="RefSeq" id="WP_184281359.1">
    <property type="nucleotide sequence ID" value="NZ_BAAAPG010000003.1"/>
</dbReference>
<accession>A0A7W9CAF9</accession>
<organism evidence="1 2">
    <name type="scientific">Microbacterium ginsengiterrae</name>
    <dbReference type="NCBI Taxonomy" id="546115"/>
    <lineage>
        <taxon>Bacteria</taxon>
        <taxon>Bacillati</taxon>
        <taxon>Actinomycetota</taxon>
        <taxon>Actinomycetes</taxon>
        <taxon>Micrococcales</taxon>
        <taxon>Microbacteriaceae</taxon>
        <taxon>Microbacterium</taxon>
    </lineage>
</organism>
<dbReference type="EMBL" id="JACHMU010000001">
    <property type="protein sequence ID" value="MBB5742009.1"/>
    <property type="molecule type" value="Genomic_DNA"/>
</dbReference>
<gene>
    <name evidence="1" type="ORF">HD600_000506</name>
</gene>
<evidence type="ECO:0000313" key="2">
    <source>
        <dbReference type="Proteomes" id="UP000517712"/>
    </source>
</evidence>
<name>A0A7W9CAF9_9MICO</name>
<proteinExistence type="predicted"/>